<protein>
    <recommendedName>
        <fullName evidence="1">DUF6035 domain-containing protein</fullName>
    </recommendedName>
</protein>
<evidence type="ECO:0000313" key="2">
    <source>
        <dbReference type="EMBL" id="GLQ29299.1"/>
    </source>
</evidence>
<sequence length="442" mass="49430">MSSDRLSIEAIFVPGFGEPVHAETYLQALSETEWTELRAEATRSRRSGNPVLLCGDCRGSVYGRESTAGRRHCYHFGTDVKDCRWATANAANFRSIDASKFKGNQEGERHKALKAMICEILSFDVDAADAGIIPERYTKGTDGEYAFPDVFASSWQGGEAAFEIQLATTQLPTITRREDFYVQNEIRLCWVVSGDVGQLDRRAFKDIYFRNDGQILSVDAEVLTAAKAAGAPRFRLMRLLPGAVHDGFTPIWRERIVAPDDIDWGRQGDRPKSVRGSYDNYLDSLIERDEELKRSREHIYAALTECDHEQVGRLWDEIVAIVGGAPWSALGDPYDTVRSFGVLATVRRNEITVQTKIDLANLPHLVNSLLLEPKGRRIWSNAFKTLAAAHKLELLKAPSVAKKLERNLAGLHGQSTIENMAGRAFDVLFPEGAFQRLRLTEP</sequence>
<dbReference type="Proteomes" id="UP001161388">
    <property type="component" value="Unassembled WGS sequence"/>
</dbReference>
<dbReference type="RefSeq" id="WP_284376659.1">
    <property type="nucleotide sequence ID" value="NZ_BSNL01000021.1"/>
</dbReference>
<dbReference type="InterPro" id="IPR046099">
    <property type="entry name" value="DUF6035"/>
</dbReference>
<keyword evidence="3" id="KW-1185">Reference proteome</keyword>
<organism evidence="2 3">
    <name type="scientific">Sulfitobacter pacificus</name>
    <dbReference type="NCBI Taxonomy" id="1499314"/>
    <lineage>
        <taxon>Bacteria</taxon>
        <taxon>Pseudomonadati</taxon>
        <taxon>Pseudomonadota</taxon>
        <taxon>Alphaproteobacteria</taxon>
        <taxon>Rhodobacterales</taxon>
        <taxon>Roseobacteraceae</taxon>
        <taxon>Sulfitobacter</taxon>
    </lineage>
</organism>
<reference evidence="2" key="1">
    <citation type="journal article" date="2014" name="Int. J. Syst. Evol. Microbiol.">
        <title>Complete genome of a new Firmicutes species belonging to the dominant human colonic microbiota ('Ruminococcus bicirculans') reveals two chromosomes and a selective capacity to utilize plant glucans.</title>
        <authorList>
            <consortium name="NISC Comparative Sequencing Program"/>
            <person name="Wegmann U."/>
            <person name="Louis P."/>
            <person name="Goesmann A."/>
            <person name="Henrissat B."/>
            <person name="Duncan S.H."/>
            <person name="Flint H.J."/>
        </authorList>
    </citation>
    <scope>NUCLEOTIDE SEQUENCE</scope>
    <source>
        <strain evidence="2">NBRC 109915</strain>
    </source>
</reference>
<proteinExistence type="predicted"/>
<dbReference type="Pfam" id="PF19500">
    <property type="entry name" value="DUF6035"/>
    <property type="match status" value="1"/>
</dbReference>
<evidence type="ECO:0000313" key="3">
    <source>
        <dbReference type="Proteomes" id="UP001161388"/>
    </source>
</evidence>
<reference evidence="2" key="2">
    <citation type="submission" date="2023-01" db="EMBL/GenBank/DDBJ databases">
        <title>Draft genome sequence of Sulfitobacter pacificus strain NBRC 109915.</title>
        <authorList>
            <person name="Sun Q."/>
            <person name="Mori K."/>
        </authorList>
    </citation>
    <scope>NUCLEOTIDE SEQUENCE</scope>
    <source>
        <strain evidence="2">NBRC 109915</strain>
    </source>
</reference>
<comment type="caution">
    <text evidence="2">The sequence shown here is derived from an EMBL/GenBank/DDBJ whole genome shotgun (WGS) entry which is preliminary data.</text>
</comment>
<feature type="domain" description="DUF6035" evidence="1">
    <location>
        <begin position="101"/>
        <end position="194"/>
    </location>
</feature>
<accession>A0ABQ5VQG4</accession>
<evidence type="ECO:0000259" key="1">
    <source>
        <dbReference type="Pfam" id="PF19500"/>
    </source>
</evidence>
<gene>
    <name evidence="2" type="ORF">GCM10007927_41030</name>
</gene>
<name>A0ABQ5VQG4_9RHOB</name>
<dbReference type="EMBL" id="BSNL01000021">
    <property type="protein sequence ID" value="GLQ29299.1"/>
    <property type="molecule type" value="Genomic_DNA"/>
</dbReference>